<sequence>MVSFWPWGSDTTSAASFEKTLSALSLKITTTQKTLDKTRASARRVKVLLVLYLGFAYLVYAIVQLVVVKYGNMGALEWAGMAGGPIVIIFARKISGAYFTFRTNSLGKRLKTQQEERAKTIQKLKDATRYDSTMELIEKYGGEKNKEASGTDNKNSTQSQQPSSPTAAPNRTRLPPPPTANIQPRAPPPPPGHSSAAGQSSLSLNSLEPGAEFAPNAFSHPPPQPAAPYAAGGPFETHWYDRIFDVLLGEDETLPKNRIVLLCQSCRLVNGQAPPGTHSLAELGVWRCMGCQATNGSVDEGKRIVDEVLRGSEHKDGADDEVQAQIKSEDEAEMVDVSGTGSAATGVERPDGATKRRGQST</sequence>
<dbReference type="Pfam" id="PF10058">
    <property type="entry name" value="Zn_ribbon_10"/>
    <property type="match status" value="1"/>
</dbReference>
<reference evidence="4 5" key="1">
    <citation type="journal article" date="2017" name="BMC Genomics">
        <title>Chromosome level assembly and secondary metabolite potential of the parasitic fungus Cordyceps militaris.</title>
        <authorList>
            <person name="Kramer G.J."/>
            <person name="Nodwell J.R."/>
        </authorList>
    </citation>
    <scope>NUCLEOTIDE SEQUENCE [LARGE SCALE GENOMIC DNA]</scope>
    <source>
        <strain evidence="4 5">ATCC 34164</strain>
    </source>
</reference>
<name>A0A2H4SVX2_CORMI</name>
<comment type="function">
    <text evidence="1">Plays a role in determining ER morphology.</text>
</comment>
<keyword evidence="1" id="KW-0863">Zinc-finger</keyword>
<dbReference type="VEuPathDB" id="FungiDB:A9K55_000009"/>
<feature type="compositionally biased region" description="Polar residues" evidence="2">
    <location>
        <begin position="196"/>
        <end position="206"/>
    </location>
</feature>
<proteinExistence type="inferred from homology"/>
<keyword evidence="1" id="KW-0862">Zinc</keyword>
<keyword evidence="1" id="KW-0472">Membrane</keyword>
<dbReference type="PANTHER" id="PTHR22166">
    <property type="entry name" value="ENDOPLASMIC RETICULUM JUNCTION FORMATION PROTEIN LUNAPARK"/>
    <property type="match status" value="1"/>
</dbReference>
<feature type="compositionally biased region" description="Pro residues" evidence="2">
    <location>
        <begin position="174"/>
        <end position="192"/>
    </location>
</feature>
<feature type="domain" description="Lunapark zinc ribbon" evidence="3">
    <location>
        <begin position="239"/>
        <end position="295"/>
    </location>
</feature>
<dbReference type="GO" id="GO:0071788">
    <property type="term" value="P:endoplasmic reticulum tubular network maintenance"/>
    <property type="evidence" value="ECO:0007669"/>
    <property type="project" value="UniProtKB-UniRule"/>
</dbReference>
<feature type="transmembrane region" description="Helical" evidence="1">
    <location>
        <begin position="47"/>
        <end position="67"/>
    </location>
</feature>
<feature type="region of interest" description="Disordered" evidence="2">
    <location>
        <begin position="142"/>
        <end position="230"/>
    </location>
</feature>
<dbReference type="GO" id="GO:0008270">
    <property type="term" value="F:zinc ion binding"/>
    <property type="evidence" value="ECO:0007669"/>
    <property type="project" value="UniProtKB-KW"/>
</dbReference>
<keyword evidence="1" id="KW-0479">Metal-binding</keyword>
<dbReference type="AlphaFoldDB" id="A0A2H4SVX2"/>
<dbReference type="OrthoDB" id="1725934at2759"/>
<dbReference type="InterPro" id="IPR019273">
    <property type="entry name" value="Lunapark_Znf"/>
</dbReference>
<dbReference type="InterPro" id="IPR040115">
    <property type="entry name" value="Lnp"/>
</dbReference>
<feature type="region of interest" description="Disordered" evidence="2">
    <location>
        <begin position="314"/>
        <end position="361"/>
    </location>
</feature>
<dbReference type="PANTHER" id="PTHR22166:SF12">
    <property type="entry name" value="ENDOPLASMIC RETICULUM JUNCTION FORMATION PROTEIN LUNAPARK"/>
    <property type="match status" value="1"/>
</dbReference>
<feature type="compositionally biased region" description="Low complexity" evidence="2">
    <location>
        <begin position="156"/>
        <end position="169"/>
    </location>
</feature>
<gene>
    <name evidence="4" type="ORF">A9K55_000009</name>
</gene>
<protein>
    <recommendedName>
        <fullName evidence="1">Endoplasmic reticulum junction formation protein lunapark</fullName>
    </recommendedName>
</protein>
<keyword evidence="1" id="KW-0256">Endoplasmic reticulum</keyword>
<evidence type="ECO:0000313" key="4">
    <source>
        <dbReference type="EMBL" id="ATY67256.1"/>
    </source>
</evidence>
<organism evidence="4 5">
    <name type="scientific">Cordyceps militaris</name>
    <name type="common">Caterpillar fungus</name>
    <name type="synonym">Clavaria militaris</name>
    <dbReference type="NCBI Taxonomy" id="73501"/>
    <lineage>
        <taxon>Eukaryota</taxon>
        <taxon>Fungi</taxon>
        <taxon>Dikarya</taxon>
        <taxon>Ascomycota</taxon>
        <taxon>Pezizomycotina</taxon>
        <taxon>Sordariomycetes</taxon>
        <taxon>Hypocreomycetidae</taxon>
        <taxon>Hypocreales</taxon>
        <taxon>Cordycipitaceae</taxon>
        <taxon>Cordyceps</taxon>
    </lineage>
</organism>
<dbReference type="EMBL" id="CP023328">
    <property type="protein sequence ID" value="ATY67256.1"/>
    <property type="molecule type" value="Genomic_DNA"/>
</dbReference>
<accession>A0A2H4SVX2</accession>
<dbReference type="Proteomes" id="UP000323067">
    <property type="component" value="Chromosome i"/>
</dbReference>
<dbReference type="GO" id="GO:1903373">
    <property type="term" value="P:positive regulation of endoplasmic reticulum tubular network organization"/>
    <property type="evidence" value="ECO:0007669"/>
    <property type="project" value="UniProtKB-UniRule"/>
</dbReference>
<comment type="similarity">
    <text evidence="1">Belongs to the lunapark family.</text>
</comment>
<dbReference type="GO" id="GO:0098826">
    <property type="term" value="C:endoplasmic reticulum tubular network membrane"/>
    <property type="evidence" value="ECO:0007669"/>
    <property type="project" value="UniProtKB-UniRule"/>
</dbReference>
<keyword evidence="1" id="KW-0812">Transmembrane</keyword>
<evidence type="ECO:0000313" key="5">
    <source>
        <dbReference type="Proteomes" id="UP000323067"/>
    </source>
</evidence>
<evidence type="ECO:0000259" key="3">
    <source>
        <dbReference type="Pfam" id="PF10058"/>
    </source>
</evidence>
<dbReference type="VEuPathDB" id="FungiDB:CCM_07313"/>
<keyword evidence="1" id="KW-1133">Transmembrane helix</keyword>
<evidence type="ECO:0000256" key="1">
    <source>
        <dbReference type="RuleBase" id="RU367073"/>
    </source>
</evidence>
<comment type="domain">
    <text evidence="1">The C4-type zinc finger motif is necessary both for its ER three-way tubular junction localization and formation.</text>
</comment>
<feature type="transmembrane region" description="Helical" evidence="1">
    <location>
        <begin position="79"/>
        <end position="101"/>
    </location>
</feature>
<comment type="subcellular location">
    <subcellularLocation>
        <location evidence="1">Endoplasmic reticulum membrane</location>
        <topology evidence="1">Multi-pass membrane protein</topology>
    </subcellularLocation>
</comment>
<evidence type="ECO:0000256" key="2">
    <source>
        <dbReference type="SAM" id="MobiDB-lite"/>
    </source>
</evidence>